<gene>
    <name evidence="2" type="ORF">CANVERA_P0883</name>
</gene>
<accession>A0A9W4TSN3</accession>
<name>A0A9W4TSN3_9ASCO</name>
<dbReference type="OrthoDB" id="6021743at2759"/>
<evidence type="ECO:0000313" key="2">
    <source>
        <dbReference type="EMBL" id="CAI5756367.1"/>
    </source>
</evidence>
<proteinExistence type="predicted"/>
<dbReference type="AlphaFoldDB" id="A0A9W4TSN3"/>
<protein>
    <recommendedName>
        <fullName evidence="1">Transcription factor IIIC 90kDa subunit N-terminal domain-containing protein</fullName>
    </recommendedName>
</protein>
<dbReference type="Pfam" id="PF12657">
    <property type="entry name" value="TFIIIC_delta"/>
    <property type="match status" value="1"/>
</dbReference>
<dbReference type="SUPFAM" id="SSF50978">
    <property type="entry name" value="WD40 repeat-like"/>
    <property type="match status" value="1"/>
</dbReference>
<dbReference type="EMBL" id="CANTUO010000001">
    <property type="protein sequence ID" value="CAI5756367.1"/>
    <property type="molecule type" value="Genomic_DNA"/>
</dbReference>
<comment type="caution">
    <text evidence="2">The sequence shown here is derived from an EMBL/GenBank/DDBJ whole genome shotgun (WGS) entry which is preliminary data.</text>
</comment>
<keyword evidence="3" id="KW-1185">Reference proteome</keyword>
<sequence length="684" mass="79787">MSSRIEPLKIPRIDIALTICEPIIVTNDCQFFISSYTELFIIESKFPLYHKLLKTNSNQNKILNTKELFSVVSLLHRGDVDKLPLGRLNKAVFKDGDEDVTTHFNINEPVIIHHDVSPIFEDTKSNMLGVLYNTGELLIFQRENFSKDKYYLKVNIYEQLMIHYDYQVNPANNDFVVTKEEFKNLKINYFTFGHSDRLILTVVNHNNKILSFELNRKTYQLEFLNEISMESKVLRIKWFDDKLLIQMLDNSIYLKEKQVLPASRFTQSQLVKDGNYYLTTCSNKVIVFNENEKYEFTTGSYIQCSSIVTGKIDNILTILLSYENGRIKTIQFDLTTKEFKSLDNDEKITKFITKINVTFQLEHSNEDITGKKEAKIVFQSMKKLSNDLIAVIYKVTPKDEIYYRSPAYLDSTLQFIQLSKPISKDDDNFSTSNARLTNYLFNEFNNLPTIPNDLTKKETESNATFVDNFVQFIDAQSFEVDDIKSFEIKDTFYETIVDNFLHNQNITKIQFQHVLLSFFNDALDKVENYDQVPELRDRLNEVQAKIETTISSHLQNLTLSYFKEVSDPIDKYILITMKNKLSKYAIEFPYSDSTEITIKTKYFSETFQVSTSDMEETELAESIAGHGFAKCKLTNLPLLRMVNKMDELQKFRYISKLNSNTELSQILKIINFCYITGNKTFEIK</sequence>
<organism evidence="2 3">
    <name type="scientific">Candida verbasci</name>
    <dbReference type="NCBI Taxonomy" id="1227364"/>
    <lineage>
        <taxon>Eukaryota</taxon>
        <taxon>Fungi</taxon>
        <taxon>Dikarya</taxon>
        <taxon>Ascomycota</taxon>
        <taxon>Saccharomycotina</taxon>
        <taxon>Pichiomycetes</taxon>
        <taxon>Debaryomycetaceae</taxon>
        <taxon>Candida/Lodderomyces clade</taxon>
        <taxon>Candida</taxon>
    </lineage>
</organism>
<feature type="domain" description="Transcription factor IIIC 90kDa subunit N-terminal" evidence="1">
    <location>
        <begin position="92"/>
        <end position="231"/>
    </location>
</feature>
<reference evidence="2" key="1">
    <citation type="submission" date="2022-12" db="EMBL/GenBank/DDBJ databases">
        <authorList>
            <person name="Brejova B."/>
        </authorList>
    </citation>
    <scope>NUCLEOTIDE SEQUENCE</scope>
</reference>
<evidence type="ECO:0000313" key="3">
    <source>
        <dbReference type="Proteomes" id="UP001152885"/>
    </source>
</evidence>
<dbReference type="InterPro" id="IPR036322">
    <property type="entry name" value="WD40_repeat_dom_sf"/>
</dbReference>
<dbReference type="Proteomes" id="UP001152885">
    <property type="component" value="Unassembled WGS sequence"/>
</dbReference>
<evidence type="ECO:0000259" key="1">
    <source>
        <dbReference type="Pfam" id="PF12657"/>
    </source>
</evidence>
<dbReference type="InterPro" id="IPR024761">
    <property type="entry name" value="TFIIIC_delta_N"/>
</dbReference>